<keyword evidence="6 9" id="KW-1133">Transmembrane helix</keyword>
<comment type="function">
    <text evidence="9">Role in flagellar biosynthesis.</text>
</comment>
<evidence type="ECO:0000256" key="1">
    <source>
        <dbReference type="ARBA" id="ARBA00004651"/>
    </source>
</evidence>
<comment type="subcellular location">
    <subcellularLocation>
        <location evidence="1 9">Cell membrane</location>
        <topology evidence="1">Multi-pass membrane protein</topology>
    </subcellularLocation>
    <subcellularLocation>
        <location evidence="9">Bacterial flagellum basal body</location>
    </subcellularLocation>
</comment>
<keyword evidence="8 9" id="KW-0975">Bacterial flagellum</keyword>
<dbReference type="PANTHER" id="PTHR34040:SF2">
    <property type="entry name" value="FLAGELLAR BIOSYNTHETIC PROTEIN FLIQ"/>
    <property type="match status" value="1"/>
</dbReference>
<evidence type="ECO:0000256" key="4">
    <source>
        <dbReference type="ARBA" id="ARBA00022475"/>
    </source>
</evidence>
<evidence type="ECO:0000256" key="6">
    <source>
        <dbReference type="ARBA" id="ARBA00022989"/>
    </source>
</evidence>
<dbReference type="PRINTS" id="PR00952">
    <property type="entry name" value="TYPE3IMQPROT"/>
</dbReference>
<evidence type="ECO:0000256" key="5">
    <source>
        <dbReference type="ARBA" id="ARBA00022692"/>
    </source>
</evidence>
<dbReference type="Proteomes" id="UP000250918">
    <property type="component" value="Unassembled WGS sequence"/>
</dbReference>
<dbReference type="PIRSF" id="PIRSF004669">
    <property type="entry name" value="FliQ"/>
    <property type="match status" value="1"/>
</dbReference>
<dbReference type="EMBL" id="PQAP01000193">
    <property type="protein sequence ID" value="PWB68688.1"/>
    <property type="molecule type" value="Genomic_DNA"/>
</dbReference>
<gene>
    <name evidence="9 10" type="primary">fliQ</name>
    <name evidence="10" type="ORF">C3F09_11095</name>
</gene>
<dbReference type="InterPro" id="IPR006305">
    <property type="entry name" value="FliQ"/>
</dbReference>
<evidence type="ECO:0000313" key="11">
    <source>
        <dbReference type="Proteomes" id="UP000250918"/>
    </source>
</evidence>
<keyword evidence="10" id="KW-0966">Cell projection</keyword>
<keyword evidence="4 9" id="KW-1003">Cell membrane</keyword>
<dbReference type="GO" id="GO:0044780">
    <property type="term" value="P:bacterial-type flagellum assembly"/>
    <property type="evidence" value="ECO:0007669"/>
    <property type="project" value="InterPro"/>
</dbReference>
<reference evidence="10 11" key="1">
    <citation type="journal article" date="2018" name="ISME J.">
        <title>A methanotrophic archaeon couples anaerobic oxidation of methane to Fe(III) reduction.</title>
        <authorList>
            <person name="Cai C."/>
            <person name="Leu A.O."/>
            <person name="Xie G.J."/>
            <person name="Guo J."/>
            <person name="Feng Y."/>
            <person name="Zhao J.X."/>
            <person name="Tyson G.W."/>
            <person name="Yuan Z."/>
            <person name="Hu S."/>
        </authorList>
    </citation>
    <scope>NUCLEOTIDE SEQUENCE [LARGE SCALE GENOMIC DNA]</scope>
    <source>
        <strain evidence="10">FeB_12</strain>
    </source>
</reference>
<dbReference type="GO" id="GO:0009425">
    <property type="term" value="C:bacterial-type flagellum basal body"/>
    <property type="evidence" value="ECO:0007669"/>
    <property type="project" value="UniProtKB-SubCell"/>
</dbReference>
<evidence type="ECO:0000313" key="10">
    <source>
        <dbReference type="EMBL" id="PWB68688.1"/>
    </source>
</evidence>
<comment type="caution">
    <text evidence="10">The sequence shown here is derived from an EMBL/GenBank/DDBJ whole genome shotgun (WGS) entry which is preliminary data.</text>
</comment>
<keyword evidence="7 9" id="KW-0472">Membrane</keyword>
<keyword evidence="10" id="KW-0969">Cilium</keyword>
<dbReference type="InterPro" id="IPR002191">
    <property type="entry name" value="Bac_export_3"/>
</dbReference>
<sequence length="89" mass="9692">MTPQTVIAIAREALTVTLLVASPMLIFGLVIGLIISIFQAVTQINEMTLTIVPKIVAVAVSLLIFLPWMINLLIDFTRHMFAMIPTLGG</sequence>
<comment type="similarity">
    <text evidence="2 9">Belongs to the FliQ/MopD/SpaQ family.</text>
</comment>
<feature type="transmembrane region" description="Helical" evidence="9">
    <location>
        <begin position="12"/>
        <end position="35"/>
    </location>
</feature>
<dbReference type="GO" id="GO:0009306">
    <property type="term" value="P:protein secretion"/>
    <property type="evidence" value="ECO:0007669"/>
    <property type="project" value="InterPro"/>
</dbReference>
<accession>A0A855X2Q7</accession>
<dbReference type="AlphaFoldDB" id="A0A855X2Q7"/>
<evidence type="ECO:0000256" key="3">
    <source>
        <dbReference type="ARBA" id="ARBA00021718"/>
    </source>
</evidence>
<evidence type="ECO:0000256" key="9">
    <source>
        <dbReference type="RuleBase" id="RU364090"/>
    </source>
</evidence>
<proteinExistence type="inferred from homology"/>
<evidence type="ECO:0000256" key="2">
    <source>
        <dbReference type="ARBA" id="ARBA00006156"/>
    </source>
</evidence>
<name>A0A855X2Q7_9BACT</name>
<dbReference type="NCBIfam" id="TIGR01402">
    <property type="entry name" value="fliQ"/>
    <property type="match status" value="1"/>
</dbReference>
<evidence type="ECO:0000256" key="7">
    <source>
        <dbReference type="ARBA" id="ARBA00023136"/>
    </source>
</evidence>
<dbReference type="Pfam" id="PF01313">
    <property type="entry name" value="Bac_export_3"/>
    <property type="match status" value="1"/>
</dbReference>
<organism evidence="10 11">
    <name type="scientific">candidate division GN15 bacterium</name>
    <dbReference type="NCBI Taxonomy" id="2072418"/>
    <lineage>
        <taxon>Bacteria</taxon>
        <taxon>candidate division GN15</taxon>
    </lineage>
</organism>
<feature type="transmembrane region" description="Helical" evidence="9">
    <location>
        <begin position="55"/>
        <end position="74"/>
    </location>
</feature>
<keyword evidence="5 9" id="KW-0812">Transmembrane</keyword>
<dbReference type="PANTHER" id="PTHR34040">
    <property type="entry name" value="FLAGELLAR BIOSYNTHETIC PROTEIN FLIQ"/>
    <property type="match status" value="1"/>
</dbReference>
<keyword evidence="10" id="KW-0282">Flagellum</keyword>
<protein>
    <recommendedName>
        <fullName evidence="3 9">Flagellar biosynthetic protein FliQ</fullName>
    </recommendedName>
</protein>
<evidence type="ECO:0000256" key="8">
    <source>
        <dbReference type="ARBA" id="ARBA00023143"/>
    </source>
</evidence>
<dbReference type="GO" id="GO:0005886">
    <property type="term" value="C:plasma membrane"/>
    <property type="evidence" value="ECO:0007669"/>
    <property type="project" value="UniProtKB-SubCell"/>
</dbReference>